<dbReference type="EMBL" id="JANPWB010000009">
    <property type="protein sequence ID" value="KAJ1150977.1"/>
    <property type="molecule type" value="Genomic_DNA"/>
</dbReference>
<protein>
    <submittedName>
        <fullName evidence="2">Uncharacterized protein</fullName>
    </submittedName>
</protein>
<organism evidence="2 3">
    <name type="scientific">Pleurodeles waltl</name>
    <name type="common">Iberian ribbed newt</name>
    <dbReference type="NCBI Taxonomy" id="8319"/>
    <lineage>
        <taxon>Eukaryota</taxon>
        <taxon>Metazoa</taxon>
        <taxon>Chordata</taxon>
        <taxon>Craniata</taxon>
        <taxon>Vertebrata</taxon>
        <taxon>Euteleostomi</taxon>
        <taxon>Amphibia</taxon>
        <taxon>Batrachia</taxon>
        <taxon>Caudata</taxon>
        <taxon>Salamandroidea</taxon>
        <taxon>Salamandridae</taxon>
        <taxon>Pleurodelinae</taxon>
        <taxon>Pleurodeles</taxon>
    </lineage>
</organism>
<dbReference type="AlphaFoldDB" id="A0AAV7RH55"/>
<comment type="caution">
    <text evidence="2">The sequence shown here is derived from an EMBL/GenBank/DDBJ whole genome shotgun (WGS) entry which is preliminary data.</text>
</comment>
<name>A0AAV7RH55_PLEWA</name>
<sequence>MRQQSPHDSSVPFLRRPHGPENGSAACADTSLIPLEWKLQFLNGLRPNRGPKNRRFPGHPFLQGSRHWRGTAREAERDPCTCLQTGTGAPPWPVSAGRHVLPRMYIHRPVEDWWLKSIEEDKVDKEKQKRNNMEII</sequence>
<accession>A0AAV7RH55</accession>
<evidence type="ECO:0000313" key="2">
    <source>
        <dbReference type="EMBL" id="KAJ1150977.1"/>
    </source>
</evidence>
<evidence type="ECO:0000313" key="3">
    <source>
        <dbReference type="Proteomes" id="UP001066276"/>
    </source>
</evidence>
<keyword evidence="3" id="KW-1185">Reference proteome</keyword>
<gene>
    <name evidence="2" type="ORF">NDU88_003764</name>
</gene>
<dbReference type="Proteomes" id="UP001066276">
    <property type="component" value="Chromosome 5"/>
</dbReference>
<evidence type="ECO:0000256" key="1">
    <source>
        <dbReference type="SAM" id="MobiDB-lite"/>
    </source>
</evidence>
<proteinExistence type="predicted"/>
<feature type="region of interest" description="Disordered" evidence="1">
    <location>
        <begin position="1"/>
        <end position="27"/>
    </location>
</feature>
<reference evidence="2" key="1">
    <citation type="journal article" date="2022" name="bioRxiv">
        <title>Sequencing and chromosome-scale assembly of the giantPleurodeles waltlgenome.</title>
        <authorList>
            <person name="Brown T."/>
            <person name="Elewa A."/>
            <person name="Iarovenko S."/>
            <person name="Subramanian E."/>
            <person name="Araus A.J."/>
            <person name="Petzold A."/>
            <person name="Susuki M."/>
            <person name="Suzuki K.-i.T."/>
            <person name="Hayashi T."/>
            <person name="Toyoda A."/>
            <person name="Oliveira C."/>
            <person name="Osipova E."/>
            <person name="Leigh N.D."/>
            <person name="Simon A."/>
            <person name="Yun M.H."/>
        </authorList>
    </citation>
    <scope>NUCLEOTIDE SEQUENCE</scope>
    <source>
        <strain evidence="2">20211129_DDA</strain>
        <tissue evidence="2">Liver</tissue>
    </source>
</reference>